<keyword evidence="2" id="KW-1185">Reference proteome</keyword>
<dbReference type="AlphaFoldDB" id="A0AAV4TG44"/>
<reference evidence="1 2" key="1">
    <citation type="submission" date="2021-06" db="EMBL/GenBank/DDBJ databases">
        <title>Caerostris darwini draft genome.</title>
        <authorList>
            <person name="Kono N."/>
            <person name="Arakawa K."/>
        </authorList>
    </citation>
    <scope>NUCLEOTIDE SEQUENCE [LARGE SCALE GENOMIC DNA]</scope>
</reference>
<sequence>MDNNLFTPAHLFLYLPVEKAAKSKFLPYICRDDRRRSRSVICKANEVTRTLQREGEMEQEWDLERKCRQNKIREFFRTLLQGKKCSLMMDACISILFEIISD</sequence>
<evidence type="ECO:0000313" key="1">
    <source>
        <dbReference type="EMBL" id="GIY45563.1"/>
    </source>
</evidence>
<name>A0AAV4TG44_9ARAC</name>
<protein>
    <submittedName>
        <fullName evidence="1">Uncharacterized protein</fullName>
    </submittedName>
</protein>
<evidence type="ECO:0000313" key="2">
    <source>
        <dbReference type="Proteomes" id="UP001054837"/>
    </source>
</evidence>
<accession>A0AAV4TG44</accession>
<dbReference type="EMBL" id="BPLQ01009636">
    <property type="protein sequence ID" value="GIY45563.1"/>
    <property type="molecule type" value="Genomic_DNA"/>
</dbReference>
<organism evidence="1 2">
    <name type="scientific">Caerostris darwini</name>
    <dbReference type="NCBI Taxonomy" id="1538125"/>
    <lineage>
        <taxon>Eukaryota</taxon>
        <taxon>Metazoa</taxon>
        <taxon>Ecdysozoa</taxon>
        <taxon>Arthropoda</taxon>
        <taxon>Chelicerata</taxon>
        <taxon>Arachnida</taxon>
        <taxon>Araneae</taxon>
        <taxon>Araneomorphae</taxon>
        <taxon>Entelegynae</taxon>
        <taxon>Araneoidea</taxon>
        <taxon>Araneidae</taxon>
        <taxon>Caerostris</taxon>
    </lineage>
</organism>
<proteinExistence type="predicted"/>
<gene>
    <name evidence="1" type="ORF">CDAR_545201</name>
</gene>
<comment type="caution">
    <text evidence="1">The sequence shown here is derived from an EMBL/GenBank/DDBJ whole genome shotgun (WGS) entry which is preliminary data.</text>
</comment>
<dbReference type="Proteomes" id="UP001054837">
    <property type="component" value="Unassembled WGS sequence"/>
</dbReference>